<gene>
    <name evidence="3" type="ORF">GCM10025864_23560</name>
</gene>
<dbReference type="Proteomes" id="UP001157091">
    <property type="component" value="Unassembled WGS sequence"/>
</dbReference>
<feature type="compositionally biased region" description="Pro residues" evidence="1">
    <location>
        <begin position="1"/>
        <end position="12"/>
    </location>
</feature>
<feature type="region of interest" description="Disordered" evidence="1">
    <location>
        <begin position="1"/>
        <end position="31"/>
    </location>
</feature>
<keyword evidence="2" id="KW-0812">Transmembrane</keyword>
<reference evidence="4" key="1">
    <citation type="journal article" date="2019" name="Int. J. Syst. Evol. Microbiol.">
        <title>The Global Catalogue of Microorganisms (GCM) 10K type strain sequencing project: providing services to taxonomists for standard genome sequencing and annotation.</title>
        <authorList>
            <consortium name="The Broad Institute Genomics Platform"/>
            <consortium name="The Broad Institute Genome Sequencing Center for Infectious Disease"/>
            <person name="Wu L."/>
            <person name="Ma J."/>
        </authorList>
    </citation>
    <scope>NUCLEOTIDE SEQUENCE [LARGE SCALE GENOMIC DNA]</scope>
    <source>
        <strain evidence="4">NBRC 106348</strain>
    </source>
</reference>
<keyword evidence="2" id="KW-1133">Transmembrane helix</keyword>
<proteinExistence type="predicted"/>
<organism evidence="3 4">
    <name type="scientific">Luteimicrobium album</name>
    <dbReference type="NCBI Taxonomy" id="1054550"/>
    <lineage>
        <taxon>Bacteria</taxon>
        <taxon>Bacillati</taxon>
        <taxon>Actinomycetota</taxon>
        <taxon>Actinomycetes</taxon>
        <taxon>Micrococcales</taxon>
        <taxon>Luteimicrobium</taxon>
    </lineage>
</organism>
<dbReference type="Pfam" id="PF13196">
    <property type="entry name" value="DUF4012"/>
    <property type="match status" value="1"/>
</dbReference>
<evidence type="ECO:0000313" key="4">
    <source>
        <dbReference type="Proteomes" id="UP001157091"/>
    </source>
</evidence>
<protein>
    <recommendedName>
        <fullName evidence="5">DUF4012 domain-containing protein</fullName>
    </recommendedName>
</protein>
<accession>A0ABQ6I1V0</accession>
<sequence>MAAMPSDPPDVPDTPAADLHPVPAHGRTRPRRRHVGRWVALGIVVVVVAVGVAVVLAVKGGLEARDALTSALDDVPTVEEALTGGDTAAAQQALDRVQEKTTKARRGTSGPVWAVAGSLPGIGADAKAFRTATRSVDDLAQDVLPPLVQASGIVDLSGLRAKDGGVDLGPLEKAAPLVASSADALTPVERDLGAIDTSTLRPQLGDPIASLQDKVRTLGSTVTTAHRATALLPPMLGADGTRTYLLLSLNNAELRSSGGIPGSITVLRAKGGKVTVVGNASSSDLGPWKQPVVDLGKDNTAVFGTQPARFPQDTTMLADFPDTGRTMAAMWKKAGHGDVDGVLATDPVALSHLLGVTGPVTVQAPTATGTTGVELTSDNAVDILLSQVYAEIDDPAEQDAFFSAAAGAVFDKLLHGDVPAADLQHALTQSADEHRLLVWSAHDDEQSLLDPTELSGALTSTDRGKHAVAVLLNDGTSGKMSYYLRTSTELTSSQCTGTTRSDVYTVTLRSEAPKDAQQNLPSYVTGEAAGVVKPGVIRTNVVVYTPQGVGVPVIERGKQTVGGDTDEVAGRTATQLTVDLSPGQKVTLRVTLLTPQAGDGKLELWTTPTTTTGGLAAVAPTSCTR</sequence>
<keyword evidence="2" id="KW-0472">Membrane</keyword>
<dbReference type="EMBL" id="BSUK01000001">
    <property type="protein sequence ID" value="GMA24597.1"/>
    <property type="molecule type" value="Genomic_DNA"/>
</dbReference>
<evidence type="ECO:0000256" key="1">
    <source>
        <dbReference type="SAM" id="MobiDB-lite"/>
    </source>
</evidence>
<name>A0ABQ6I1V0_9MICO</name>
<keyword evidence="4" id="KW-1185">Reference proteome</keyword>
<dbReference type="InterPro" id="IPR025101">
    <property type="entry name" value="DUF4012"/>
</dbReference>
<evidence type="ECO:0008006" key="5">
    <source>
        <dbReference type="Google" id="ProtNLM"/>
    </source>
</evidence>
<feature type="transmembrane region" description="Helical" evidence="2">
    <location>
        <begin position="38"/>
        <end position="58"/>
    </location>
</feature>
<evidence type="ECO:0000256" key="2">
    <source>
        <dbReference type="SAM" id="Phobius"/>
    </source>
</evidence>
<evidence type="ECO:0000313" key="3">
    <source>
        <dbReference type="EMBL" id="GMA24597.1"/>
    </source>
</evidence>
<comment type="caution">
    <text evidence="3">The sequence shown here is derived from an EMBL/GenBank/DDBJ whole genome shotgun (WGS) entry which is preliminary data.</text>
</comment>